<gene>
    <name evidence="2" type="ORF">GCM10022419_101340</name>
</gene>
<reference evidence="3" key="1">
    <citation type="journal article" date="2019" name="Int. J. Syst. Evol. Microbiol.">
        <title>The Global Catalogue of Microorganisms (GCM) 10K type strain sequencing project: providing services to taxonomists for standard genome sequencing and annotation.</title>
        <authorList>
            <consortium name="The Broad Institute Genomics Platform"/>
            <consortium name="The Broad Institute Genome Sequencing Center for Infectious Disease"/>
            <person name="Wu L."/>
            <person name="Ma J."/>
        </authorList>
    </citation>
    <scope>NUCLEOTIDE SEQUENCE [LARGE SCALE GENOMIC DNA]</scope>
    <source>
        <strain evidence="3">JCM 17326</strain>
    </source>
</reference>
<accession>A0ABP6ZA15</accession>
<evidence type="ECO:0000313" key="3">
    <source>
        <dbReference type="Proteomes" id="UP001500630"/>
    </source>
</evidence>
<keyword evidence="3" id="KW-1185">Reference proteome</keyword>
<evidence type="ECO:0000313" key="2">
    <source>
        <dbReference type="EMBL" id="GAA3600923.1"/>
    </source>
</evidence>
<evidence type="ECO:0000256" key="1">
    <source>
        <dbReference type="SAM" id="MobiDB-lite"/>
    </source>
</evidence>
<dbReference type="EMBL" id="BAABDQ010000036">
    <property type="protein sequence ID" value="GAA3600923.1"/>
    <property type="molecule type" value="Genomic_DNA"/>
</dbReference>
<dbReference type="Proteomes" id="UP001500630">
    <property type="component" value="Unassembled WGS sequence"/>
</dbReference>
<organism evidence="2 3">
    <name type="scientific">Nonomuraea rosea</name>
    <dbReference type="NCBI Taxonomy" id="638574"/>
    <lineage>
        <taxon>Bacteria</taxon>
        <taxon>Bacillati</taxon>
        <taxon>Actinomycetota</taxon>
        <taxon>Actinomycetes</taxon>
        <taxon>Streptosporangiales</taxon>
        <taxon>Streptosporangiaceae</taxon>
        <taxon>Nonomuraea</taxon>
    </lineage>
</organism>
<feature type="region of interest" description="Disordered" evidence="1">
    <location>
        <begin position="696"/>
        <end position="717"/>
    </location>
</feature>
<comment type="caution">
    <text evidence="2">The sequence shown here is derived from an EMBL/GenBank/DDBJ whole genome shotgun (WGS) entry which is preliminary data.</text>
</comment>
<sequence length="717" mass="79995">MEVFHKAVSTRDRTAILSLPSESLYSHLIAWTAGSFRLTGETVTLERWETWIVRTWFEPEEAEEFEAAKDLLIRRCVTWAEEHGHPVDDLLLSAAVDARHESRDGRLAYWDGARIRFFLLRYVPYKVTAPREELDRAPEVLRTYLRYLDVTGLRDPRGATFAEAEEIIAGTRPEYAAALDDPTLRGVATFWAYTALGQGVDLSVPGAFERFKRDLDAGRVPYDEQVLDKIMQNRLLNGGIGEERAFPQPPVSLPPASELTEAAARSRTVQQLITLAAWVGKDGRALTDAGNLRIADALEVSALLGTGEDQLRVRSATDLPQLNLLLAWAKKLRLTRTSKGRLFRVAKAAPLLRDPEALWRRAFEVLPELGRVITVPVATWGPEPILAEVFGEILPDVLNSMYGLDEMPVVRLEETVWLACQEYFVLDQGEERLRDLWRREASRDLGRMFEILSDLGAVELTCGPADPLYASDLDHDDQPLPPDAVERLRTALAEPDLPLVRLTPLGVRGVRDRLLAEGRDAPLIGELVTAPPAELLGVLAQHYPPEDAVAELQGWLAWPGQDVEMLLQAVRDCPFRTRVGAMLRVLADGLPERRLLQDLRHDPVLGPAVWTQLIDAGEMKPGSLSERENLLMGAENFLSVLELAGPEGLVGQLKRMGGGDAYEFVEAILASGHTDVVGLRELRELVAEPLRKTARHPLRLVPTRPPGARGRRKKRKH</sequence>
<proteinExistence type="predicted"/>
<name>A0ABP6ZA15_9ACTN</name>
<protein>
    <submittedName>
        <fullName evidence="2">Uncharacterized protein</fullName>
    </submittedName>
</protein>